<dbReference type="NCBIfam" id="TIGR00152">
    <property type="entry name" value="dephospho-CoA kinase"/>
    <property type="match status" value="1"/>
</dbReference>
<dbReference type="Pfam" id="PF01121">
    <property type="entry name" value="CoaE"/>
    <property type="match status" value="1"/>
</dbReference>
<keyword evidence="3 5" id="KW-0418">Kinase</keyword>
<keyword evidence="3" id="KW-0173">Coenzyme A biosynthesis</keyword>
<evidence type="ECO:0000256" key="2">
    <source>
        <dbReference type="ARBA" id="ARBA00022840"/>
    </source>
</evidence>
<dbReference type="Gene3D" id="3.40.50.300">
    <property type="entry name" value="P-loop containing nucleotide triphosphate hydrolases"/>
    <property type="match status" value="1"/>
</dbReference>
<dbReference type="GO" id="GO:0004140">
    <property type="term" value="F:dephospho-CoA kinase activity"/>
    <property type="evidence" value="ECO:0007669"/>
    <property type="project" value="UniProtKB-UniRule"/>
</dbReference>
<dbReference type="GO" id="GO:0005737">
    <property type="term" value="C:cytoplasm"/>
    <property type="evidence" value="ECO:0007669"/>
    <property type="project" value="UniProtKB-SubCell"/>
</dbReference>
<accession>A0A7X2N2D9</accession>
<comment type="function">
    <text evidence="3">Catalyzes the phosphorylation of the 3'-hydroxyl group of dephosphocoenzyme A to form coenzyme A.</text>
</comment>
<name>A0A7X2N2D9_9FIRM</name>
<keyword evidence="6" id="KW-1185">Reference proteome</keyword>
<comment type="catalytic activity">
    <reaction evidence="3">
        <text>3'-dephospho-CoA + ATP = ADP + CoA + H(+)</text>
        <dbReference type="Rhea" id="RHEA:18245"/>
        <dbReference type="ChEBI" id="CHEBI:15378"/>
        <dbReference type="ChEBI" id="CHEBI:30616"/>
        <dbReference type="ChEBI" id="CHEBI:57287"/>
        <dbReference type="ChEBI" id="CHEBI:57328"/>
        <dbReference type="ChEBI" id="CHEBI:456216"/>
        <dbReference type="EC" id="2.7.1.24"/>
    </reaction>
</comment>
<keyword evidence="3" id="KW-0963">Cytoplasm</keyword>
<dbReference type="EC" id="2.7.1.24" evidence="3 4"/>
<evidence type="ECO:0000313" key="5">
    <source>
        <dbReference type="EMBL" id="MSS01225.1"/>
    </source>
</evidence>
<evidence type="ECO:0000256" key="4">
    <source>
        <dbReference type="NCBIfam" id="TIGR00152"/>
    </source>
</evidence>
<sequence length="196" mass="23013">MHTLSEKKMIAITGSMGSGKSEVSKYVSQLYPVIDCDKINAHLLEKGEKGYHKLIQLDWVVLDENGQIDKKEMARCMFSDAEKRKEAESILHPLIFEEINIWKEKQNASYLFVEVPLLFEIQAQSYFDEIWCVYCDLDTAIQRLIEYRHFTYDQAMARIKKQLSVDYKKKNSDILIENNGNKEQLYHQIDIILGRR</sequence>
<comment type="pathway">
    <text evidence="3">Cofactor biosynthesis; coenzyme A biosynthesis; CoA from (R)-pantothenate: step 5/5.</text>
</comment>
<dbReference type="CDD" id="cd02022">
    <property type="entry name" value="DPCK"/>
    <property type="match status" value="1"/>
</dbReference>
<organism evidence="5 6">
    <name type="scientific">Floccifex porci</name>
    <dbReference type="NCBI Taxonomy" id="2606629"/>
    <lineage>
        <taxon>Bacteria</taxon>
        <taxon>Bacillati</taxon>
        <taxon>Bacillota</taxon>
        <taxon>Erysipelotrichia</taxon>
        <taxon>Erysipelotrichales</taxon>
        <taxon>Erysipelotrichaceae</taxon>
        <taxon>Floccifex</taxon>
    </lineage>
</organism>
<reference evidence="5 6" key="1">
    <citation type="submission" date="2019-08" db="EMBL/GenBank/DDBJ databases">
        <title>In-depth cultivation of the pig gut microbiome towards novel bacterial diversity and tailored functional studies.</title>
        <authorList>
            <person name="Wylensek D."/>
            <person name="Hitch T.C.A."/>
            <person name="Clavel T."/>
        </authorList>
    </citation>
    <scope>NUCLEOTIDE SEQUENCE [LARGE SCALE GENOMIC DNA]</scope>
    <source>
        <strain evidence="5 6">LKV-178-WT-2G</strain>
    </source>
</reference>
<dbReference type="EMBL" id="VUMM01000004">
    <property type="protein sequence ID" value="MSS01225.1"/>
    <property type="molecule type" value="Genomic_DNA"/>
</dbReference>
<keyword evidence="2 3" id="KW-0067">ATP-binding</keyword>
<comment type="subcellular location">
    <subcellularLocation>
        <location evidence="3">Cytoplasm</location>
    </subcellularLocation>
</comment>
<evidence type="ECO:0000313" key="6">
    <source>
        <dbReference type="Proteomes" id="UP000470082"/>
    </source>
</evidence>
<evidence type="ECO:0000256" key="3">
    <source>
        <dbReference type="HAMAP-Rule" id="MF_00376"/>
    </source>
</evidence>
<keyword evidence="3 5" id="KW-0808">Transferase</keyword>
<dbReference type="Proteomes" id="UP000470082">
    <property type="component" value="Unassembled WGS sequence"/>
</dbReference>
<evidence type="ECO:0000256" key="1">
    <source>
        <dbReference type="ARBA" id="ARBA00022741"/>
    </source>
</evidence>
<protein>
    <recommendedName>
        <fullName evidence="3 4">Dephospho-CoA kinase</fullName>
        <ecNumber evidence="3 4">2.7.1.24</ecNumber>
    </recommendedName>
    <alternativeName>
        <fullName evidence="3">Dephosphocoenzyme A kinase</fullName>
    </alternativeName>
</protein>
<dbReference type="PANTHER" id="PTHR10695:SF46">
    <property type="entry name" value="BIFUNCTIONAL COENZYME A SYNTHASE-RELATED"/>
    <property type="match status" value="1"/>
</dbReference>
<dbReference type="InterPro" id="IPR001977">
    <property type="entry name" value="Depp_CoAkinase"/>
</dbReference>
<dbReference type="InterPro" id="IPR027417">
    <property type="entry name" value="P-loop_NTPase"/>
</dbReference>
<dbReference type="PANTHER" id="PTHR10695">
    <property type="entry name" value="DEPHOSPHO-COA KINASE-RELATED"/>
    <property type="match status" value="1"/>
</dbReference>
<dbReference type="SUPFAM" id="SSF52540">
    <property type="entry name" value="P-loop containing nucleoside triphosphate hydrolases"/>
    <property type="match status" value="1"/>
</dbReference>
<dbReference type="RefSeq" id="WP_154459690.1">
    <property type="nucleotide sequence ID" value="NZ_JAQYTQ010000006.1"/>
</dbReference>
<comment type="similarity">
    <text evidence="3">Belongs to the CoaE family.</text>
</comment>
<dbReference type="GO" id="GO:0005524">
    <property type="term" value="F:ATP binding"/>
    <property type="evidence" value="ECO:0007669"/>
    <property type="project" value="UniProtKB-UniRule"/>
</dbReference>
<dbReference type="HAMAP" id="MF_00376">
    <property type="entry name" value="Dephospho_CoA_kinase"/>
    <property type="match status" value="1"/>
</dbReference>
<dbReference type="GO" id="GO:0015937">
    <property type="term" value="P:coenzyme A biosynthetic process"/>
    <property type="evidence" value="ECO:0007669"/>
    <property type="project" value="UniProtKB-UniRule"/>
</dbReference>
<dbReference type="AlphaFoldDB" id="A0A7X2N2D9"/>
<gene>
    <name evidence="3" type="primary">coaE</name>
    <name evidence="5" type="ORF">FYJ50_03755</name>
</gene>
<dbReference type="UniPathway" id="UPA00241">
    <property type="reaction ID" value="UER00356"/>
</dbReference>
<dbReference type="PROSITE" id="PS51219">
    <property type="entry name" value="DPCK"/>
    <property type="match status" value="1"/>
</dbReference>
<keyword evidence="1 3" id="KW-0547">Nucleotide-binding</keyword>
<comment type="caution">
    <text evidence="5">The sequence shown here is derived from an EMBL/GenBank/DDBJ whole genome shotgun (WGS) entry which is preliminary data.</text>
</comment>
<feature type="binding site" evidence="3">
    <location>
        <begin position="17"/>
        <end position="22"/>
    </location>
    <ligand>
        <name>ATP</name>
        <dbReference type="ChEBI" id="CHEBI:30616"/>
    </ligand>
</feature>
<proteinExistence type="inferred from homology"/>